<accession>W1NLL1</accession>
<dbReference type="Gramene" id="ERM96149">
    <property type="protein sequence ID" value="ERM96149"/>
    <property type="gene ID" value="AMTR_s00001p00046950"/>
</dbReference>
<organism evidence="2 3">
    <name type="scientific">Amborella trichopoda</name>
    <dbReference type="NCBI Taxonomy" id="13333"/>
    <lineage>
        <taxon>Eukaryota</taxon>
        <taxon>Viridiplantae</taxon>
        <taxon>Streptophyta</taxon>
        <taxon>Embryophyta</taxon>
        <taxon>Tracheophyta</taxon>
        <taxon>Spermatophyta</taxon>
        <taxon>Magnoliopsida</taxon>
        <taxon>Amborellales</taxon>
        <taxon>Amborellaceae</taxon>
        <taxon>Amborella</taxon>
    </lineage>
</organism>
<dbReference type="AlphaFoldDB" id="W1NLL1"/>
<protein>
    <submittedName>
        <fullName evidence="2">Uncharacterized protein</fullName>
    </submittedName>
</protein>
<evidence type="ECO:0000256" key="1">
    <source>
        <dbReference type="SAM" id="MobiDB-lite"/>
    </source>
</evidence>
<name>W1NLL1_AMBTC</name>
<feature type="non-terminal residue" evidence="2">
    <location>
        <position position="1"/>
    </location>
</feature>
<feature type="region of interest" description="Disordered" evidence="1">
    <location>
        <begin position="150"/>
        <end position="181"/>
    </location>
</feature>
<sequence length="181" mass="20124">VLSDGGLRFGVIQTSFAVLGRFLILIFLGRQPPQSPGHANHRFKRASLSFTRCHKELGAVKPQKIWLKASHISLQAWIVDTFSHIREACGAFIAVNWRSVTALSLSTIRLLVETLILSRIPPFIWLEVNDLFFQVPVAWSPAFPPVRQQFPGPPNSRHEITTSGALSPAHGAPLRVDYGQL</sequence>
<dbReference type="Proteomes" id="UP000017836">
    <property type="component" value="Unassembled WGS sequence"/>
</dbReference>
<gene>
    <name evidence="2" type="ORF">AMTR_s00001p00046950</name>
</gene>
<dbReference type="EMBL" id="KI397142">
    <property type="protein sequence ID" value="ERM96149.1"/>
    <property type="molecule type" value="Genomic_DNA"/>
</dbReference>
<dbReference type="HOGENOM" id="CLU_1492754_0_0_1"/>
<keyword evidence="3" id="KW-1185">Reference proteome</keyword>
<reference evidence="3" key="1">
    <citation type="journal article" date="2013" name="Science">
        <title>The Amborella genome and the evolution of flowering plants.</title>
        <authorList>
            <consortium name="Amborella Genome Project"/>
        </authorList>
    </citation>
    <scope>NUCLEOTIDE SEQUENCE [LARGE SCALE GENOMIC DNA]</scope>
</reference>
<evidence type="ECO:0000313" key="2">
    <source>
        <dbReference type="EMBL" id="ERM96149.1"/>
    </source>
</evidence>
<proteinExistence type="predicted"/>
<evidence type="ECO:0000313" key="3">
    <source>
        <dbReference type="Proteomes" id="UP000017836"/>
    </source>
</evidence>